<name>A0A934W544_9BURK</name>
<protein>
    <submittedName>
        <fullName evidence="1">Uncharacterized protein</fullName>
    </submittedName>
</protein>
<reference evidence="1" key="1">
    <citation type="submission" date="2021-01" db="EMBL/GenBank/DDBJ databases">
        <title>Genome sequence of strain Noviherbaspirillum sp. DKR-6.</title>
        <authorList>
            <person name="Chaudhary D.K."/>
        </authorList>
    </citation>
    <scope>NUCLEOTIDE SEQUENCE</scope>
    <source>
        <strain evidence="1">DKR-6</strain>
    </source>
</reference>
<dbReference type="NCBIfam" id="NF041023">
    <property type="entry name" value="PP0621_fam"/>
    <property type="match status" value="1"/>
</dbReference>
<dbReference type="EMBL" id="JAEPBG010000001">
    <property type="protein sequence ID" value="MBK4733495.1"/>
    <property type="molecule type" value="Genomic_DNA"/>
</dbReference>
<sequence length="76" mass="8443">MKLLLLAGLIVFVVMWLQRPKDRPLPGGPARQLRLTTEPMLPCAQCGVHAPSSEMLHDAAGRAYCCEEHRSLYAAR</sequence>
<dbReference type="AlphaFoldDB" id="A0A934W544"/>
<accession>A0A934W544</accession>
<organism evidence="1 2">
    <name type="scientific">Noviherbaspirillum pedocola</name>
    <dbReference type="NCBI Taxonomy" id="2801341"/>
    <lineage>
        <taxon>Bacteria</taxon>
        <taxon>Pseudomonadati</taxon>
        <taxon>Pseudomonadota</taxon>
        <taxon>Betaproteobacteria</taxon>
        <taxon>Burkholderiales</taxon>
        <taxon>Oxalobacteraceae</taxon>
        <taxon>Noviherbaspirillum</taxon>
    </lineage>
</organism>
<dbReference type="RefSeq" id="WP_200590249.1">
    <property type="nucleotide sequence ID" value="NZ_JAEPBG010000001.1"/>
</dbReference>
<proteinExistence type="predicted"/>
<gene>
    <name evidence="1" type="ORF">JJB74_02585</name>
</gene>
<evidence type="ECO:0000313" key="1">
    <source>
        <dbReference type="EMBL" id="MBK4733495.1"/>
    </source>
</evidence>
<evidence type="ECO:0000313" key="2">
    <source>
        <dbReference type="Proteomes" id="UP000622890"/>
    </source>
</evidence>
<dbReference type="InterPro" id="IPR049708">
    <property type="entry name" value="PP0621-like"/>
</dbReference>
<comment type="caution">
    <text evidence="1">The sequence shown here is derived from an EMBL/GenBank/DDBJ whole genome shotgun (WGS) entry which is preliminary data.</text>
</comment>
<keyword evidence="2" id="KW-1185">Reference proteome</keyword>
<dbReference type="Proteomes" id="UP000622890">
    <property type="component" value="Unassembled WGS sequence"/>
</dbReference>